<feature type="domain" description="Glucan biosynthesis periplasmic MdoG C-terminal" evidence="6">
    <location>
        <begin position="22"/>
        <end position="473"/>
    </location>
</feature>
<dbReference type="GO" id="GO:0051274">
    <property type="term" value="P:beta-glucan biosynthetic process"/>
    <property type="evidence" value="ECO:0007669"/>
    <property type="project" value="TreeGrafter"/>
</dbReference>
<dbReference type="PANTHER" id="PTHR30504:SF3">
    <property type="entry name" value="GLUCANS BIOSYNTHESIS PROTEIN D"/>
    <property type="match status" value="1"/>
</dbReference>
<gene>
    <name evidence="7" type="ORF">NEE01_06175</name>
</gene>
<accession>A0AA41ZD01</accession>
<dbReference type="GO" id="GO:0030288">
    <property type="term" value="C:outer membrane-bounded periplasmic space"/>
    <property type="evidence" value="ECO:0007669"/>
    <property type="project" value="TreeGrafter"/>
</dbReference>
<keyword evidence="5" id="KW-0574">Periplasm</keyword>
<dbReference type="InterPro" id="IPR007444">
    <property type="entry name" value="Glucan_biosyn_MdoG_C"/>
</dbReference>
<evidence type="ECO:0000313" key="8">
    <source>
        <dbReference type="Proteomes" id="UP001165565"/>
    </source>
</evidence>
<dbReference type="GO" id="GO:0003824">
    <property type="term" value="F:catalytic activity"/>
    <property type="evidence" value="ECO:0007669"/>
    <property type="project" value="InterPro"/>
</dbReference>
<evidence type="ECO:0000256" key="4">
    <source>
        <dbReference type="ARBA" id="ARBA00022729"/>
    </source>
</evidence>
<dbReference type="InterPro" id="IPR014438">
    <property type="entry name" value="Glucan_biosyn_MdoG/MdoD"/>
</dbReference>
<organism evidence="7 8">
    <name type="scientific">Sphingomonas lycopersici</name>
    <dbReference type="NCBI Taxonomy" id="2951807"/>
    <lineage>
        <taxon>Bacteria</taxon>
        <taxon>Pseudomonadati</taxon>
        <taxon>Pseudomonadota</taxon>
        <taxon>Alphaproteobacteria</taxon>
        <taxon>Sphingomonadales</taxon>
        <taxon>Sphingomonadaceae</taxon>
        <taxon>Sphingomonas</taxon>
    </lineage>
</organism>
<evidence type="ECO:0000256" key="3">
    <source>
        <dbReference type="ARBA" id="ARBA00009284"/>
    </source>
</evidence>
<reference evidence="7" key="1">
    <citation type="submission" date="2022-06" db="EMBL/GenBank/DDBJ databases">
        <title>Sphingomonas sp. nov. isolated from rhizosphere soil of tomato.</title>
        <authorList>
            <person name="Dong H."/>
            <person name="Gao R."/>
        </authorList>
    </citation>
    <scope>NUCLEOTIDE SEQUENCE</scope>
    <source>
        <strain evidence="7">MMSM24</strain>
    </source>
</reference>
<dbReference type="InterPro" id="IPR014756">
    <property type="entry name" value="Ig_E-set"/>
</dbReference>
<dbReference type="SUPFAM" id="SSF81296">
    <property type="entry name" value="E set domains"/>
    <property type="match status" value="1"/>
</dbReference>
<evidence type="ECO:0000256" key="1">
    <source>
        <dbReference type="ARBA" id="ARBA00004418"/>
    </source>
</evidence>
<dbReference type="InterPro" id="IPR013783">
    <property type="entry name" value="Ig-like_fold"/>
</dbReference>
<dbReference type="EMBL" id="JANFAV010000003">
    <property type="protein sequence ID" value="MCW6534371.1"/>
    <property type="molecule type" value="Genomic_DNA"/>
</dbReference>
<dbReference type="Proteomes" id="UP001165565">
    <property type="component" value="Unassembled WGS sequence"/>
</dbReference>
<sequence length="479" mass="52264">MVAAQSAAAAGRPPKFGPATPFSWDVLVARAQALVGRRYVPRPHAPDFAPNFDAATQRAYGAAERLAGFVRLMPVTHLAREAVALNLVEGGMARPLLAANELFAGNNATDPAGFRVLNPNLAGDWLAFLGASYFRAVGPQDQYGLSARGIAVDTGLDGPEEFPSFTEFWIEAASPGRLRVHALLDGASVTGAFAFDCALTPEGVTQAVRSSLFFRRDIRRLGIAPATSMFWYDQNDRRVATDWRPEIHDSDGLAIWSGSGERIWRPLANPPHPRTVSFRADGVKGFGLIQRDQRFADYQDDGAFYDRRPSLWIEPVGDWGKGSVLLYEMPTDSETNDNIVAFWHSDQPARAGERRDFAYRLRWMSQDPFDGNAARVVDNWSGAAGIPGGDTIPGARKYVVDFEGKALAGLDRQSGVEAVVNVAKPALLAVAAYPLARQSGRWRVTLDIRTDASNPKDLRLFLRHNNSALSETLIGPLSS</sequence>
<name>A0AA41ZD01_9SPHN</name>
<protein>
    <submittedName>
        <fullName evidence="7">Glucan biosynthesis protein</fullName>
    </submittedName>
</protein>
<dbReference type="InterPro" id="IPR014718">
    <property type="entry name" value="GH-type_carb-bd"/>
</dbReference>
<keyword evidence="4" id="KW-0732">Signal</keyword>
<comment type="caution">
    <text evidence="7">The sequence shown here is derived from an EMBL/GenBank/DDBJ whole genome shotgun (WGS) entry which is preliminary data.</text>
</comment>
<evidence type="ECO:0000259" key="6">
    <source>
        <dbReference type="Pfam" id="PF04349"/>
    </source>
</evidence>
<dbReference type="AlphaFoldDB" id="A0AA41ZD01"/>
<comment type="pathway">
    <text evidence="2">Glycan metabolism; osmoregulated periplasmic glucan (OPG) biosynthesis.</text>
</comment>
<comment type="subcellular location">
    <subcellularLocation>
        <location evidence="1">Periplasm</location>
    </subcellularLocation>
</comment>
<dbReference type="Gene3D" id="2.70.98.10">
    <property type="match status" value="1"/>
</dbReference>
<evidence type="ECO:0000313" key="7">
    <source>
        <dbReference type="EMBL" id="MCW6534371.1"/>
    </source>
</evidence>
<proteinExistence type="inferred from homology"/>
<evidence type="ECO:0000256" key="5">
    <source>
        <dbReference type="ARBA" id="ARBA00022764"/>
    </source>
</evidence>
<dbReference type="Pfam" id="PF04349">
    <property type="entry name" value="MdoG"/>
    <property type="match status" value="1"/>
</dbReference>
<dbReference type="PANTHER" id="PTHR30504">
    <property type="entry name" value="GLUCANS BIOSYNTHESIS PROTEIN"/>
    <property type="match status" value="1"/>
</dbReference>
<dbReference type="SUPFAM" id="SSF74650">
    <property type="entry name" value="Galactose mutarotase-like"/>
    <property type="match status" value="1"/>
</dbReference>
<dbReference type="GO" id="GO:0030246">
    <property type="term" value="F:carbohydrate binding"/>
    <property type="evidence" value="ECO:0007669"/>
    <property type="project" value="InterPro"/>
</dbReference>
<evidence type="ECO:0000256" key="2">
    <source>
        <dbReference type="ARBA" id="ARBA00005001"/>
    </source>
</evidence>
<comment type="similarity">
    <text evidence="3">Belongs to the OpgD/OpgG family.</text>
</comment>
<keyword evidence="8" id="KW-1185">Reference proteome</keyword>
<dbReference type="InterPro" id="IPR011013">
    <property type="entry name" value="Gal_mutarotase_sf_dom"/>
</dbReference>
<dbReference type="Gene3D" id="2.60.40.10">
    <property type="entry name" value="Immunoglobulins"/>
    <property type="match status" value="1"/>
</dbReference>